<dbReference type="RefSeq" id="XP_011772039.1">
    <property type="nucleotide sequence ID" value="XM_011773737.1"/>
</dbReference>
<keyword evidence="2" id="KW-0472">Membrane</keyword>
<organism evidence="3 4">
    <name type="scientific">Trypanosoma brucei gambiense (strain MHOM/CI/86/DAL972)</name>
    <dbReference type="NCBI Taxonomy" id="679716"/>
    <lineage>
        <taxon>Eukaryota</taxon>
        <taxon>Discoba</taxon>
        <taxon>Euglenozoa</taxon>
        <taxon>Kinetoplastea</taxon>
        <taxon>Metakinetoplastina</taxon>
        <taxon>Trypanosomatida</taxon>
        <taxon>Trypanosomatidae</taxon>
        <taxon>Trypanosoma</taxon>
    </lineage>
</organism>
<dbReference type="KEGG" id="tbg:TbgDal_III850"/>
<dbReference type="AlphaFoldDB" id="C9ZJY2"/>
<sequence>MKTRVEWEPLQPRYPTENPPHHATGKYMRAPHLLPLFLSTFCPYTRRLQRHFISFHLSFFFSFVPVLFVLWCSPLPSASILTVPSLLQEARYCCTQVHILCARGAAVNEEEEAQQAYHSIIRRRYWSGGKGL</sequence>
<feature type="region of interest" description="Disordered" evidence="1">
    <location>
        <begin position="1"/>
        <end position="20"/>
    </location>
</feature>
<accession>C9ZJY2</accession>
<protein>
    <submittedName>
        <fullName evidence="3">Uncharacterized protein</fullName>
    </submittedName>
</protein>
<evidence type="ECO:0000313" key="3">
    <source>
        <dbReference type="EMBL" id="CBH09746.1"/>
    </source>
</evidence>
<proteinExistence type="predicted"/>
<keyword evidence="2" id="KW-0812">Transmembrane</keyword>
<keyword evidence="2" id="KW-1133">Transmembrane helix</keyword>
<dbReference type="GeneID" id="23859480"/>
<dbReference type="Proteomes" id="UP000002316">
    <property type="component" value="Chromosome 3"/>
</dbReference>
<evidence type="ECO:0000256" key="1">
    <source>
        <dbReference type="SAM" id="MobiDB-lite"/>
    </source>
</evidence>
<evidence type="ECO:0000313" key="4">
    <source>
        <dbReference type="Proteomes" id="UP000002316"/>
    </source>
</evidence>
<dbReference type="EMBL" id="FN554966">
    <property type="protein sequence ID" value="CBH09746.1"/>
    <property type="molecule type" value="Genomic_DNA"/>
</dbReference>
<reference evidence="4" key="1">
    <citation type="journal article" date="2010" name="PLoS Negl. Trop. Dis.">
        <title>The genome sequence of Trypanosoma brucei gambiense, causative agent of chronic human african trypanosomiasis.</title>
        <authorList>
            <person name="Jackson A.P."/>
            <person name="Sanders M."/>
            <person name="Berry A."/>
            <person name="McQuillan J."/>
            <person name="Aslett M.A."/>
            <person name="Quail M.A."/>
            <person name="Chukualim B."/>
            <person name="Capewell P."/>
            <person name="MacLeod A."/>
            <person name="Melville S.E."/>
            <person name="Gibson W."/>
            <person name="Barry J.D."/>
            <person name="Berriman M."/>
            <person name="Hertz-Fowler C."/>
        </authorList>
    </citation>
    <scope>NUCLEOTIDE SEQUENCE [LARGE SCALE GENOMIC DNA]</scope>
    <source>
        <strain evidence="4">MHOM/CI/86/DAL972</strain>
    </source>
</reference>
<feature type="transmembrane region" description="Helical" evidence="2">
    <location>
        <begin position="52"/>
        <end position="71"/>
    </location>
</feature>
<evidence type="ECO:0000256" key="2">
    <source>
        <dbReference type="SAM" id="Phobius"/>
    </source>
</evidence>
<gene>
    <name evidence="3" type="ORF">TbgDal_III850</name>
</gene>
<name>C9ZJY2_TRYB9</name>